<reference evidence="1" key="1">
    <citation type="submission" date="2022-01" db="EMBL/GenBank/DDBJ databases">
        <title>Collection of gut derived symbiotic bacterial strains cultured from healthy donors.</title>
        <authorList>
            <person name="Lin H."/>
            <person name="Kohout C."/>
            <person name="Waligurski E."/>
            <person name="Pamer E.G."/>
        </authorList>
    </citation>
    <scope>NUCLEOTIDE SEQUENCE</scope>
    <source>
        <strain evidence="1">DFI.1.149</strain>
    </source>
</reference>
<dbReference type="Proteomes" id="UP001199750">
    <property type="component" value="Unassembled WGS sequence"/>
</dbReference>
<protein>
    <submittedName>
        <fullName evidence="1">Uncharacterized protein</fullName>
    </submittedName>
</protein>
<evidence type="ECO:0000313" key="2">
    <source>
        <dbReference type="Proteomes" id="UP001199750"/>
    </source>
</evidence>
<dbReference type="RefSeq" id="WP_217778662.1">
    <property type="nucleotide sequence ID" value="NZ_JAHOOV010000020.1"/>
</dbReference>
<accession>A0AAW5CM28</accession>
<comment type="caution">
    <text evidence="1">The sequence shown here is derived from an EMBL/GenBank/DDBJ whole genome shotgun (WGS) entry which is preliminary data.</text>
</comment>
<sequence length="108" mass="12879">MAISDMDKMPLKKINPKIITISINNVLFYFKYNGISSTICFIDLFLEFFEGYYEVFSKRKRWDEAEKQKQYTGVDLSVKKDRIDRVKEQILQTLRERRGLKVDLKATE</sequence>
<name>A0AAW5CM28_9BACT</name>
<gene>
    <name evidence="1" type="ORF">L0P03_21395</name>
</gene>
<proteinExistence type="predicted"/>
<dbReference type="AlphaFoldDB" id="A0AAW5CM28"/>
<evidence type="ECO:0000313" key="1">
    <source>
        <dbReference type="EMBL" id="MCG4962372.1"/>
    </source>
</evidence>
<organism evidence="1 2">
    <name type="scientific">Odoribacter splanchnicus</name>
    <dbReference type="NCBI Taxonomy" id="28118"/>
    <lineage>
        <taxon>Bacteria</taxon>
        <taxon>Pseudomonadati</taxon>
        <taxon>Bacteroidota</taxon>
        <taxon>Bacteroidia</taxon>
        <taxon>Bacteroidales</taxon>
        <taxon>Odoribacteraceae</taxon>
        <taxon>Odoribacter</taxon>
    </lineage>
</organism>
<dbReference type="EMBL" id="JAKNDN010000092">
    <property type="protein sequence ID" value="MCG4962372.1"/>
    <property type="molecule type" value="Genomic_DNA"/>
</dbReference>